<proteinExistence type="predicted"/>
<evidence type="ECO:0000313" key="3">
    <source>
        <dbReference type="RefSeq" id="XP_018496823.1"/>
    </source>
</evidence>
<evidence type="ECO:0000313" key="2">
    <source>
        <dbReference type="Proteomes" id="UP000694867"/>
    </source>
</evidence>
<dbReference type="Proteomes" id="UP000694867">
    <property type="component" value="Unplaced"/>
</dbReference>
<dbReference type="InterPro" id="IPR012337">
    <property type="entry name" value="RNaseH-like_sf"/>
</dbReference>
<dbReference type="Pfam" id="PF04937">
    <property type="entry name" value="DUF659"/>
    <property type="match status" value="1"/>
</dbReference>
<accession>A0AAJ7L5Y6</accession>
<dbReference type="InterPro" id="IPR033375">
    <property type="entry name" value="Cggbp1"/>
</dbReference>
<keyword evidence="2" id="KW-1185">Reference proteome</keyword>
<dbReference type="RefSeq" id="XP_018496823.1">
    <property type="nucleotide sequence ID" value="XM_018641307.1"/>
</dbReference>
<dbReference type="PANTHER" id="PTHR32344">
    <property type="entry name" value="U1-TYPE DOMAIN-CONTAINING PROTEIN"/>
    <property type="match status" value="1"/>
</dbReference>
<gene>
    <name evidence="3" type="primary">LOC100904729</name>
</gene>
<dbReference type="InterPro" id="IPR007021">
    <property type="entry name" value="DUF659"/>
</dbReference>
<name>A0AAJ7L5Y6_9ACAR</name>
<organism evidence="2 3">
    <name type="scientific">Galendromus occidentalis</name>
    <name type="common">western predatory mite</name>
    <dbReference type="NCBI Taxonomy" id="34638"/>
    <lineage>
        <taxon>Eukaryota</taxon>
        <taxon>Metazoa</taxon>
        <taxon>Ecdysozoa</taxon>
        <taxon>Arthropoda</taxon>
        <taxon>Chelicerata</taxon>
        <taxon>Arachnida</taxon>
        <taxon>Acari</taxon>
        <taxon>Parasitiformes</taxon>
        <taxon>Mesostigmata</taxon>
        <taxon>Gamasina</taxon>
        <taxon>Phytoseioidea</taxon>
        <taxon>Phytoseiidae</taxon>
        <taxon>Typhlodrominae</taxon>
        <taxon>Galendromus</taxon>
    </lineage>
</organism>
<reference evidence="3" key="1">
    <citation type="submission" date="2025-08" db="UniProtKB">
        <authorList>
            <consortium name="RefSeq"/>
        </authorList>
    </citation>
    <scope>IDENTIFICATION</scope>
</reference>
<dbReference type="SUPFAM" id="SSF53098">
    <property type="entry name" value="Ribonuclease H-like"/>
    <property type="match status" value="1"/>
</dbReference>
<dbReference type="AlphaFoldDB" id="A0AAJ7L5Y6"/>
<dbReference type="GO" id="GO:0005634">
    <property type="term" value="C:nucleus"/>
    <property type="evidence" value="ECO:0007669"/>
    <property type="project" value="InterPro"/>
</dbReference>
<evidence type="ECO:0000259" key="1">
    <source>
        <dbReference type="Pfam" id="PF04937"/>
    </source>
</evidence>
<dbReference type="GeneID" id="100904729"/>
<dbReference type="GO" id="GO:0003690">
    <property type="term" value="F:double-stranded DNA binding"/>
    <property type="evidence" value="ECO:0007669"/>
    <property type="project" value="InterPro"/>
</dbReference>
<dbReference type="GO" id="GO:0006357">
    <property type="term" value="P:regulation of transcription by RNA polymerase II"/>
    <property type="evidence" value="ECO:0007669"/>
    <property type="project" value="InterPro"/>
</dbReference>
<feature type="domain" description="DUF659" evidence="1">
    <location>
        <begin position="124"/>
        <end position="280"/>
    </location>
</feature>
<sequence length="445" mass="49325">MPKVAASRKSKLESYVKEFGNDILSTDGMVLLCKICEKEVCVDKKFQVVQHVKGVLHKSLAEKKKRSSSSSLVQLTTLNRASGKLSQFNMDLCDAFVSAGIPLWKLENEKLQNFLRNHARQEVPSSSTLRKGYLRSIYEDKPEYIRSRVAGKYIWISIDESTDAVGRFIAQTIVGTLDTSESERFLLHAECLDKTNSSTISQAFMNSLSLLWPTGVEHQRVLLFVTDGAAYMKKAGSALKVIFPKMLHITCAAHAAHRIAEEIRSNFPDVDRLISNGKKIFLKSASRVTIYHEQAPGIPLPPQPVLTRWGTWLNAANFYAEHFERFAEVVHALDANEAASIRDAQNLLKKASVRENLAYIRAHFGFLPRAIETLEAQSAPLVDSLGIFDAMIEDLKKAPGDVGRCIRDKSEASVARNGGLNTLRKIASVLQGDHSADGVPGFGLI</sequence>
<protein>
    <submittedName>
        <fullName evidence="3">Uncharacterized protein LOC100904729</fullName>
    </submittedName>
</protein>
<dbReference type="PANTHER" id="PTHR32344:SF1">
    <property type="entry name" value="U1-TYPE DOMAIN-CONTAINING PROTEIN"/>
    <property type="match status" value="1"/>
</dbReference>
<dbReference type="KEGG" id="goe:100904729"/>